<dbReference type="RefSeq" id="WP_269128318.1">
    <property type="nucleotide sequence ID" value="NZ_CP114058.1"/>
</dbReference>
<dbReference type="PROSITE" id="PS51127">
    <property type="entry name" value="BIG1"/>
    <property type="match status" value="1"/>
</dbReference>
<dbReference type="InterPro" id="IPR008964">
    <property type="entry name" value="Invasin/intimin_cell_adhesion"/>
</dbReference>
<accession>A0ABY7HU32</accession>
<name>A0ABY7HU32_9GAMM</name>
<reference evidence="3" key="1">
    <citation type="submission" date="2022-12" db="EMBL/GenBank/DDBJ databases">
        <title>Complete genome sequence of an Australian strain of Rouxiella badensis DAR84756 and resolution of the R. badensis DSM100043 and R. chamberiensis DSM28324 genomes.</title>
        <authorList>
            <person name="Paul S."/>
            <person name="Anderson P.J."/>
            <person name="Maynard G."/>
            <person name="Dyall-Smith M."/>
            <person name="Kudinha T."/>
        </authorList>
    </citation>
    <scope>NUCLEOTIDE SEQUENCE</scope>
    <source>
        <strain evidence="3">DSM 28324</strain>
    </source>
</reference>
<comment type="similarity">
    <text evidence="1">Belongs to the intimin/invasin family.</text>
</comment>
<dbReference type="EMBL" id="CP114058">
    <property type="protein sequence ID" value="WAT02923.1"/>
    <property type="molecule type" value="Genomic_DNA"/>
</dbReference>
<sequence length="360" mass="37123">MANIITLTSVTRGAQANGSAINTVRVNVTDSTTGANVANSVVNFTVSTGAGLNVSSVTTNSAGYNYVDVVSSTAGNYTLTASQTGATSATLVVTFATAQETAAANRVLDTMQTSLAATAGAGYVGWDSSVDYASGTLGAAFNDGAASIATLGNKAARYIDIEDYADDASADGDWTSAIQSAIDAATNNGILEVRGTGSYAISNTVLIRNIFNNGLNISIHKLTVTSDFPSNTGFWSATPMITIGDLVGNASGLNLFINVLDGGSKADGIQPVGYGFSLSHLHIGTASNCISVIRMGAHQWPNASNWITGDYWLNNYVGIYLANGATGNTPIVEGWKVFVKFIADNYWGACGCSTRGSMRS</sequence>
<dbReference type="Pfam" id="PF02369">
    <property type="entry name" value="Big_1"/>
    <property type="match status" value="1"/>
</dbReference>
<evidence type="ECO:0000259" key="2">
    <source>
        <dbReference type="PROSITE" id="PS51127"/>
    </source>
</evidence>
<dbReference type="Gene3D" id="2.60.40.10">
    <property type="entry name" value="Immunoglobulins"/>
    <property type="match status" value="1"/>
</dbReference>
<keyword evidence="4" id="KW-1185">Reference proteome</keyword>
<evidence type="ECO:0000313" key="3">
    <source>
        <dbReference type="EMBL" id="WAT02923.1"/>
    </source>
</evidence>
<dbReference type="InterPro" id="IPR003344">
    <property type="entry name" value="Big_1_dom"/>
</dbReference>
<proteinExistence type="inferred from homology"/>
<dbReference type="InterPro" id="IPR013783">
    <property type="entry name" value="Ig-like_fold"/>
</dbReference>
<gene>
    <name evidence="3" type="ORF">O1V66_10735</name>
</gene>
<evidence type="ECO:0000256" key="1">
    <source>
        <dbReference type="ARBA" id="ARBA00010116"/>
    </source>
</evidence>
<dbReference type="SMART" id="SM00634">
    <property type="entry name" value="BID_1"/>
    <property type="match status" value="1"/>
</dbReference>
<organism evidence="3 4">
    <name type="scientific">Rouxiella chamberiensis</name>
    <dbReference type="NCBI Taxonomy" id="1513468"/>
    <lineage>
        <taxon>Bacteria</taxon>
        <taxon>Pseudomonadati</taxon>
        <taxon>Pseudomonadota</taxon>
        <taxon>Gammaproteobacteria</taxon>
        <taxon>Enterobacterales</taxon>
        <taxon>Yersiniaceae</taxon>
        <taxon>Rouxiella</taxon>
    </lineage>
</organism>
<dbReference type="Proteomes" id="UP001164712">
    <property type="component" value="Chromosome"/>
</dbReference>
<dbReference type="SUPFAM" id="SSF49373">
    <property type="entry name" value="Invasin/intimin cell-adhesion fragments"/>
    <property type="match status" value="1"/>
</dbReference>
<protein>
    <recommendedName>
        <fullName evidence="2">Big-1 domain-containing protein</fullName>
    </recommendedName>
</protein>
<feature type="domain" description="Big-1" evidence="2">
    <location>
        <begin position="4"/>
        <end position="96"/>
    </location>
</feature>
<evidence type="ECO:0000313" key="4">
    <source>
        <dbReference type="Proteomes" id="UP001164712"/>
    </source>
</evidence>